<dbReference type="OrthoDB" id="2756540at2759"/>
<protein>
    <submittedName>
        <fullName evidence="2">Uncharacterized protein</fullName>
    </submittedName>
</protein>
<accession>A0A4Z0AAX0</accession>
<feature type="compositionally biased region" description="Low complexity" evidence="1">
    <location>
        <begin position="227"/>
        <end position="240"/>
    </location>
</feature>
<feature type="compositionally biased region" description="Low complexity" evidence="1">
    <location>
        <begin position="251"/>
        <end position="288"/>
    </location>
</feature>
<feature type="compositionally biased region" description="Polar residues" evidence="1">
    <location>
        <begin position="141"/>
        <end position="154"/>
    </location>
</feature>
<dbReference type="Proteomes" id="UP000298061">
    <property type="component" value="Unassembled WGS sequence"/>
</dbReference>
<name>A0A4Z0AAX0_9AGAM</name>
<proteinExistence type="predicted"/>
<gene>
    <name evidence="2" type="ORF">EWM64_g1324</name>
</gene>
<dbReference type="STRING" id="135208.A0A4Z0AAX0"/>
<reference evidence="2 3" key="1">
    <citation type="submission" date="2019-02" db="EMBL/GenBank/DDBJ databases">
        <title>Genome sequencing of the rare red list fungi Hericium alpestre (H. flagellum).</title>
        <authorList>
            <person name="Buettner E."/>
            <person name="Kellner H."/>
        </authorList>
    </citation>
    <scope>NUCLEOTIDE SEQUENCE [LARGE SCALE GENOMIC DNA]</scope>
    <source>
        <strain evidence="2 3">DSM 108284</strain>
    </source>
</reference>
<evidence type="ECO:0000313" key="2">
    <source>
        <dbReference type="EMBL" id="TFY82698.1"/>
    </source>
</evidence>
<evidence type="ECO:0000313" key="3">
    <source>
        <dbReference type="Proteomes" id="UP000298061"/>
    </source>
</evidence>
<feature type="region of interest" description="Disordered" evidence="1">
    <location>
        <begin position="103"/>
        <end position="296"/>
    </location>
</feature>
<dbReference type="AlphaFoldDB" id="A0A4Z0AAX0"/>
<feature type="compositionally biased region" description="Low complexity" evidence="1">
    <location>
        <begin position="174"/>
        <end position="190"/>
    </location>
</feature>
<evidence type="ECO:0000256" key="1">
    <source>
        <dbReference type="SAM" id="MobiDB-lite"/>
    </source>
</evidence>
<feature type="compositionally biased region" description="Low complexity" evidence="1">
    <location>
        <begin position="118"/>
        <end position="133"/>
    </location>
</feature>
<keyword evidence="3" id="KW-1185">Reference proteome</keyword>
<dbReference type="EMBL" id="SFCI01000086">
    <property type="protein sequence ID" value="TFY82698.1"/>
    <property type="molecule type" value="Genomic_DNA"/>
</dbReference>
<comment type="caution">
    <text evidence="2">The sequence shown here is derived from an EMBL/GenBank/DDBJ whole genome shotgun (WGS) entry which is preliminary data.</text>
</comment>
<organism evidence="2 3">
    <name type="scientific">Hericium alpestre</name>
    <dbReference type="NCBI Taxonomy" id="135208"/>
    <lineage>
        <taxon>Eukaryota</taxon>
        <taxon>Fungi</taxon>
        <taxon>Dikarya</taxon>
        <taxon>Basidiomycota</taxon>
        <taxon>Agaricomycotina</taxon>
        <taxon>Agaricomycetes</taxon>
        <taxon>Russulales</taxon>
        <taxon>Hericiaceae</taxon>
        <taxon>Hericium</taxon>
    </lineage>
</organism>
<sequence>MIELPTGTENMNYFGFRSSNGALYAAYMDYGDPEGRVQIVDAFERGGDVSQAASSVFAFTGLDSSKPHVLTVINLPDSRANNESTLTFDSLIVSVVDDTSGATIPPPLANVPQPSDDSPVNPGSPTGSSNPPSAADPGLSPGTNTSPDISSSPRPVTPPSATEVVVAGPPPSTPSHTPSPISPSPNLSPLGAGLQPVSQPQVPPAGSAQLPGPTASISAGAQPGPVPAASSPIPSQAASSGNGTPAPNPTASANGAGSPGVSVSGSSGPETSPISGTAGSTPTSGAGSQRTPVNQY</sequence>